<gene>
    <name evidence="1" type="ORF">ARMGADRAFT_1032821</name>
</gene>
<sequence>MPMDPGCHKNLLLEIPSGSSGRIRTRGNYNGDHSPPLGLANVTLSEKLLSFVREKMNPSASKPTERAATDDAHDEFVTQCDSTDEQEGRDTTLPAINGLRAADLYEVAFYDALFNLILFFTGFPLLWARRKECIIGGVNDHAARGYWDVTGKDAGEYHASSSLRIVHQEYRFKRDGEARPACYTQPS</sequence>
<organism evidence="1 2">
    <name type="scientific">Armillaria gallica</name>
    <name type="common">Bulbous honey fungus</name>
    <name type="synonym">Armillaria bulbosa</name>
    <dbReference type="NCBI Taxonomy" id="47427"/>
    <lineage>
        <taxon>Eukaryota</taxon>
        <taxon>Fungi</taxon>
        <taxon>Dikarya</taxon>
        <taxon>Basidiomycota</taxon>
        <taxon>Agaricomycotina</taxon>
        <taxon>Agaricomycetes</taxon>
        <taxon>Agaricomycetidae</taxon>
        <taxon>Agaricales</taxon>
        <taxon>Marasmiineae</taxon>
        <taxon>Physalacriaceae</taxon>
        <taxon>Armillaria</taxon>
    </lineage>
</organism>
<reference evidence="2" key="1">
    <citation type="journal article" date="2017" name="Nat. Ecol. Evol.">
        <title>Genome expansion and lineage-specific genetic innovations in the forest pathogenic fungi Armillaria.</title>
        <authorList>
            <person name="Sipos G."/>
            <person name="Prasanna A.N."/>
            <person name="Walter M.C."/>
            <person name="O'Connor E."/>
            <person name="Balint B."/>
            <person name="Krizsan K."/>
            <person name="Kiss B."/>
            <person name="Hess J."/>
            <person name="Varga T."/>
            <person name="Slot J."/>
            <person name="Riley R."/>
            <person name="Boka B."/>
            <person name="Rigling D."/>
            <person name="Barry K."/>
            <person name="Lee J."/>
            <person name="Mihaltcheva S."/>
            <person name="LaButti K."/>
            <person name="Lipzen A."/>
            <person name="Waldron R."/>
            <person name="Moloney N.M."/>
            <person name="Sperisen C."/>
            <person name="Kredics L."/>
            <person name="Vagvoelgyi C."/>
            <person name="Patrignani A."/>
            <person name="Fitzpatrick D."/>
            <person name="Nagy I."/>
            <person name="Doyle S."/>
            <person name="Anderson J.B."/>
            <person name="Grigoriev I.V."/>
            <person name="Gueldener U."/>
            <person name="Muensterkoetter M."/>
            <person name="Nagy L.G."/>
        </authorList>
    </citation>
    <scope>NUCLEOTIDE SEQUENCE [LARGE SCALE GENOMIC DNA]</scope>
    <source>
        <strain evidence="2">Ar21-2</strain>
    </source>
</reference>
<accession>A0A2H3DMI2</accession>
<dbReference type="InParanoid" id="A0A2H3DMI2"/>
<evidence type="ECO:0000313" key="2">
    <source>
        <dbReference type="Proteomes" id="UP000217790"/>
    </source>
</evidence>
<dbReference type="AlphaFoldDB" id="A0A2H3DMI2"/>
<proteinExistence type="predicted"/>
<dbReference type="Proteomes" id="UP000217790">
    <property type="component" value="Unassembled WGS sequence"/>
</dbReference>
<keyword evidence="2" id="KW-1185">Reference proteome</keyword>
<name>A0A2H3DMI2_ARMGA</name>
<dbReference type="EMBL" id="KZ293666">
    <property type="protein sequence ID" value="PBK90287.1"/>
    <property type="molecule type" value="Genomic_DNA"/>
</dbReference>
<evidence type="ECO:0000313" key="1">
    <source>
        <dbReference type="EMBL" id="PBK90287.1"/>
    </source>
</evidence>
<protein>
    <submittedName>
        <fullName evidence="1">Uncharacterized protein</fullName>
    </submittedName>
</protein>